<evidence type="ECO:0000256" key="3">
    <source>
        <dbReference type="ARBA" id="ARBA00009347"/>
    </source>
</evidence>
<dbReference type="Gene3D" id="1.10.540.10">
    <property type="entry name" value="Acyl-CoA dehydrogenase/oxidase, N-terminal domain"/>
    <property type="match status" value="1"/>
</dbReference>
<evidence type="ECO:0000256" key="9">
    <source>
        <dbReference type="ARBA" id="ARBA00042660"/>
    </source>
</evidence>
<dbReference type="Proteomes" id="UP000294881">
    <property type="component" value="Unassembled WGS sequence"/>
</dbReference>
<dbReference type="InterPro" id="IPR013786">
    <property type="entry name" value="AcylCoA_DH/ox_N"/>
</dbReference>
<dbReference type="InterPro" id="IPR006089">
    <property type="entry name" value="Acyl-CoA_DH_CS"/>
</dbReference>
<dbReference type="Pfam" id="PF02770">
    <property type="entry name" value="Acyl-CoA_dh_M"/>
    <property type="match status" value="1"/>
</dbReference>
<sequence length="377" mass="41667">MTDQSHLTAEHEALRQSVARFIAREIAPHYSQWERDGAMPRELWRKMGDAGFLGCCLPEAWGGSGAGIHHALVIIEEFARAFIALPGFYTHAEIIAPYIVHYGTEEQKQRWLPGCASGDVVLSIAMTEPGAGSDLKGTRTIARPDGDDFLISGQKTFITNGLHADLIIVLAGIEGDPPGKKTLFLVEADRTGFSRGRVLEKLGQKAQDTAELFFDNVRVPASNILGVRGEGLHYLMAQLGRERLMVGMTAVAGAEAAFRETLAYTNQRQAFGQSISQFQHLRFKLAEMKTEVTVARAFLEQCVSRFLDGALPPEHAAMCKYWLTDVEAKVLDQCVQMHGGYGFMREYPVARAYADSRGQRIYAGTNEVMKEIIARTL</sequence>
<dbReference type="FunFam" id="1.20.140.10:FF:000001">
    <property type="entry name" value="Acyl-CoA dehydrogenase"/>
    <property type="match status" value="1"/>
</dbReference>
<evidence type="ECO:0000313" key="14">
    <source>
        <dbReference type="EMBL" id="TCO12712.1"/>
    </source>
</evidence>
<dbReference type="Gene3D" id="1.20.140.10">
    <property type="entry name" value="Butyryl-CoA Dehydrogenase, subunit A, domain 3"/>
    <property type="match status" value="1"/>
</dbReference>
<keyword evidence="4 10" id="KW-0285">Flavoprotein</keyword>
<comment type="pathway">
    <text evidence="2">Siderophore biosynthesis; mycobactin biosynthesis.</text>
</comment>
<gene>
    <name evidence="14" type="ORF">EV666_10835</name>
</gene>
<evidence type="ECO:0000256" key="7">
    <source>
        <dbReference type="ARBA" id="ARBA00037085"/>
    </source>
</evidence>
<dbReference type="GO" id="GO:0005737">
    <property type="term" value="C:cytoplasm"/>
    <property type="evidence" value="ECO:0007669"/>
    <property type="project" value="TreeGrafter"/>
</dbReference>
<dbReference type="PIRSF" id="PIRSF016578">
    <property type="entry name" value="HsaA"/>
    <property type="match status" value="1"/>
</dbReference>
<proteinExistence type="inferred from homology"/>
<organism evidence="14 15">
    <name type="scientific">Camelimonas lactis</name>
    <dbReference type="NCBI Taxonomy" id="659006"/>
    <lineage>
        <taxon>Bacteria</taxon>
        <taxon>Pseudomonadati</taxon>
        <taxon>Pseudomonadota</taxon>
        <taxon>Alphaproteobacteria</taxon>
        <taxon>Hyphomicrobiales</taxon>
        <taxon>Chelatococcaceae</taxon>
        <taxon>Camelimonas</taxon>
    </lineage>
</organism>
<dbReference type="PANTHER" id="PTHR48083">
    <property type="entry name" value="MEDIUM-CHAIN SPECIFIC ACYL-COA DEHYDROGENASE, MITOCHONDRIAL-RELATED"/>
    <property type="match status" value="1"/>
</dbReference>
<feature type="domain" description="Acyl-CoA oxidase/dehydrogenase middle" evidence="12">
    <location>
        <begin position="123"/>
        <end position="217"/>
    </location>
</feature>
<keyword evidence="15" id="KW-1185">Reference proteome</keyword>
<comment type="cofactor">
    <cofactor evidence="1 10">
        <name>FAD</name>
        <dbReference type="ChEBI" id="CHEBI:57692"/>
    </cofactor>
</comment>
<dbReference type="GO" id="GO:0003995">
    <property type="term" value="F:acyl-CoA dehydrogenase activity"/>
    <property type="evidence" value="ECO:0007669"/>
    <property type="project" value="InterPro"/>
</dbReference>
<dbReference type="RefSeq" id="WP_132007009.1">
    <property type="nucleotide sequence ID" value="NZ_JBHUNN010000001.1"/>
</dbReference>
<evidence type="ECO:0000256" key="8">
    <source>
        <dbReference type="ARBA" id="ARBA00040394"/>
    </source>
</evidence>
<dbReference type="Pfam" id="PF00441">
    <property type="entry name" value="Acyl-CoA_dh_1"/>
    <property type="match status" value="1"/>
</dbReference>
<name>A0A4R2GRL4_9HYPH</name>
<dbReference type="InterPro" id="IPR050741">
    <property type="entry name" value="Acyl-CoA_dehydrogenase"/>
</dbReference>
<evidence type="ECO:0000256" key="2">
    <source>
        <dbReference type="ARBA" id="ARBA00005102"/>
    </source>
</evidence>
<dbReference type="InterPro" id="IPR036250">
    <property type="entry name" value="AcylCo_DH-like_C"/>
</dbReference>
<evidence type="ECO:0000256" key="5">
    <source>
        <dbReference type="ARBA" id="ARBA00022827"/>
    </source>
</evidence>
<dbReference type="Pfam" id="PF02771">
    <property type="entry name" value="Acyl-CoA_dh_N"/>
    <property type="match status" value="1"/>
</dbReference>
<dbReference type="AlphaFoldDB" id="A0A4R2GRL4"/>
<comment type="function">
    <text evidence="7">Catalyzes the dehydrogenation at the alpha-beta position of ACP-bound acyl chains. This results in the introduction of a double bond in the lipidic chain, which is further transferred to the epsilon-amino group of lysine residue in the mycobactin core by MbtK.</text>
</comment>
<dbReference type="InterPro" id="IPR046373">
    <property type="entry name" value="Acyl-CoA_Oxase/DH_mid-dom_sf"/>
</dbReference>
<evidence type="ECO:0000259" key="12">
    <source>
        <dbReference type="Pfam" id="PF02770"/>
    </source>
</evidence>
<keyword evidence="5 10" id="KW-0274">FAD</keyword>
<dbReference type="SUPFAM" id="SSF47203">
    <property type="entry name" value="Acyl-CoA dehydrogenase C-terminal domain-like"/>
    <property type="match status" value="1"/>
</dbReference>
<dbReference type="PANTHER" id="PTHR48083:SF20">
    <property type="entry name" value="LONG-CHAIN SPECIFIC ACYL-COA DEHYDROGENASE, MITOCHONDRIAL"/>
    <property type="match status" value="1"/>
</dbReference>
<feature type="domain" description="Acyl-CoA dehydrogenase/oxidase N-terminal" evidence="13">
    <location>
        <begin position="8"/>
        <end position="119"/>
    </location>
</feature>
<dbReference type="InterPro" id="IPR037069">
    <property type="entry name" value="AcylCoA_DH/ox_N_sf"/>
</dbReference>
<evidence type="ECO:0000256" key="4">
    <source>
        <dbReference type="ARBA" id="ARBA00022630"/>
    </source>
</evidence>
<dbReference type="InterPro" id="IPR009100">
    <property type="entry name" value="AcylCoA_DH/oxidase_NM_dom_sf"/>
</dbReference>
<comment type="similarity">
    <text evidence="3 10">Belongs to the acyl-CoA dehydrogenase family.</text>
</comment>
<dbReference type="FunFam" id="1.10.540.10:FF:000026">
    <property type="entry name" value="Acyl-CoA dehydrogenase medium chain"/>
    <property type="match status" value="1"/>
</dbReference>
<keyword evidence="6 10" id="KW-0560">Oxidoreductase</keyword>
<evidence type="ECO:0000256" key="10">
    <source>
        <dbReference type="RuleBase" id="RU362125"/>
    </source>
</evidence>
<dbReference type="SUPFAM" id="SSF56645">
    <property type="entry name" value="Acyl-CoA dehydrogenase NM domain-like"/>
    <property type="match status" value="1"/>
</dbReference>
<dbReference type="InterPro" id="IPR006091">
    <property type="entry name" value="Acyl-CoA_Oxase/DH_mid-dom"/>
</dbReference>
<dbReference type="GO" id="GO:0050660">
    <property type="term" value="F:flavin adenine dinucleotide binding"/>
    <property type="evidence" value="ECO:0007669"/>
    <property type="project" value="InterPro"/>
</dbReference>
<dbReference type="PROSITE" id="PS00072">
    <property type="entry name" value="ACYL_COA_DH_1"/>
    <property type="match status" value="1"/>
</dbReference>
<comment type="caution">
    <text evidence="14">The sequence shown here is derived from an EMBL/GenBank/DDBJ whole genome shotgun (WGS) entry which is preliminary data.</text>
</comment>
<protein>
    <recommendedName>
        <fullName evidence="8">Acyl-[acyl-carrier-protein] dehydrogenase MbtN</fullName>
    </recommendedName>
    <alternativeName>
        <fullName evidence="9">Mycobactin synthase protein N</fullName>
    </alternativeName>
</protein>
<dbReference type="InterPro" id="IPR009075">
    <property type="entry name" value="AcylCo_DH/oxidase_C"/>
</dbReference>
<dbReference type="Gene3D" id="2.40.110.10">
    <property type="entry name" value="Butyryl-CoA Dehydrogenase, subunit A, domain 2"/>
    <property type="match status" value="1"/>
</dbReference>
<dbReference type="GO" id="GO:0033539">
    <property type="term" value="P:fatty acid beta-oxidation using acyl-CoA dehydrogenase"/>
    <property type="evidence" value="ECO:0007669"/>
    <property type="project" value="TreeGrafter"/>
</dbReference>
<evidence type="ECO:0000256" key="6">
    <source>
        <dbReference type="ARBA" id="ARBA00023002"/>
    </source>
</evidence>
<evidence type="ECO:0000256" key="1">
    <source>
        <dbReference type="ARBA" id="ARBA00001974"/>
    </source>
</evidence>
<accession>A0A4R2GRL4</accession>
<feature type="domain" description="Acyl-CoA dehydrogenase/oxidase C-terminal" evidence="11">
    <location>
        <begin position="229"/>
        <end position="376"/>
    </location>
</feature>
<dbReference type="EMBL" id="SLWL01000008">
    <property type="protein sequence ID" value="TCO12712.1"/>
    <property type="molecule type" value="Genomic_DNA"/>
</dbReference>
<dbReference type="FunFam" id="2.40.110.10:FF:000002">
    <property type="entry name" value="Acyl-CoA dehydrogenase fadE12"/>
    <property type="match status" value="1"/>
</dbReference>
<evidence type="ECO:0000259" key="13">
    <source>
        <dbReference type="Pfam" id="PF02771"/>
    </source>
</evidence>
<reference evidence="14 15" key="1">
    <citation type="submission" date="2019-03" db="EMBL/GenBank/DDBJ databases">
        <title>Genomic Encyclopedia of Type Strains, Phase IV (KMG-IV): sequencing the most valuable type-strain genomes for metagenomic binning, comparative biology and taxonomic classification.</title>
        <authorList>
            <person name="Goeker M."/>
        </authorList>
    </citation>
    <scope>NUCLEOTIDE SEQUENCE [LARGE SCALE GENOMIC DNA]</scope>
    <source>
        <strain evidence="14 15">DSM 22958</strain>
    </source>
</reference>
<dbReference type="PROSITE" id="PS00073">
    <property type="entry name" value="ACYL_COA_DH_2"/>
    <property type="match status" value="1"/>
</dbReference>
<evidence type="ECO:0000259" key="11">
    <source>
        <dbReference type="Pfam" id="PF00441"/>
    </source>
</evidence>
<evidence type="ECO:0000313" key="15">
    <source>
        <dbReference type="Proteomes" id="UP000294881"/>
    </source>
</evidence>
<dbReference type="OrthoDB" id="9775090at2"/>